<evidence type="ECO:0000313" key="1">
    <source>
        <dbReference type="EMBL" id="SUZ77356.1"/>
    </source>
</evidence>
<proteinExistence type="predicted"/>
<organism evidence="1">
    <name type="scientific">marine metagenome</name>
    <dbReference type="NCBI Taxonomy" id="408172"/>
    <lineage>
        <taxon>unclassified sequences</taxon>
        <taxon>metagenomes</taxon>
        <taxon>ecological metagenomes</taxon>
    </lineage>
</organism>
<dbReference type="AlphaFoldDB" id="A0A381QDK3"/>
<reference evidence="1" key="1">
    <citation type="submission" date="2018-05" db="EMBL/GenBank/DDBJ databases">
        <authorList>
            <person name="Lanie J.A."/>
            <person name="Ng W.-L."/>
            <person name="Kazmierczak K.M."/>
            <person name="Andrzejewski T.M."/>
            <person name="Davidsen T.M."/>
            <person name="Wayne K.J."/>
            <person name="Tettelin H."/>
            <person name="Glass J.I."/>
            <person name="Rusch D."/>
            <person name="Podicherti R."/>
            <person name="Tsui H.-C.T."/>
            <person name="Winkler M.E."/>
        </authorList>
    </citation>
    <scope>NUCLEOTIDE SEQUENCE</scope>
</reference>
<gene>
    <name evidence="1" type="ORF">METZ01_LOCUS30210</name>
</gene>
<name>A0A381QDK3_9ZZZZ</name>
<protein>
    <recommendedName>
        <fullName evidence="2">Secretion system C-terminal sorting domain-containing protein</fullName>
    </recommendedName>
</protein>
<accession>A0A381QDK3</accession>
<sequence>MIYDLAGYFIHKINFVNPIKGSIEEKVWQLNQVDPGVYFANITAWNGSESETVILKVAVIH</sequence>
<dbReference type="EMBL" id="UINC01001314">
    <property type="protein sequence ID" value="SUZ77356.1"/>
    <property type="molecule type" value="Genomic_DNA"/>
</dbReference>
<evidence type="ECO:0008006" key="2">
    <source>
        <dbReference type="Google" id="ProtNLM"/>
    </source>
</evidence>